<dbReference type="Proteomes" id="UP001189429">
    <property type="component" value="Unassembled WGS sequence"/>
</dbReference>
<feature type="region of interest" description="Disordered" evidence="3">
    <location>
        <begin position="176"/>
        <end position="200"/>
    </location>
</feature>
<keyword evidence="2" id="KW-0175">Coiled coil</keyword>
<sequence length="326" mass="35319">MAPCRCARSTCVTLLLPGLSSAAQASLEVSGRELRVRSLLPGVAHALDVPLPRAVDPDSASARWSRRARQLTVRLRAADPQQRDGRASAARADDHVVATSGWSRSGAHGGRGPMPTCCSFVLRLFKGGSRKTAAAARPDGIGETERRVVECLLQIQSTRHMWARLLVDHEGRSPSLCSATARDAPPEAEAGGPSGGRTPLDLINDWRVEEMSRRLADEFSGKQALQEALAAREVQLQEALAQRDQLLEELRLEREQTRRDHALQLSEATSRDQEACRLQESLAAEISRQAIRSALPTVLTTPQPAGPAVGASLMDARALPLVLHKR</sequence>
<name>A0ABN9X0W0_9DINO</name>
<evidence type="ECO:0000256" key="2">
    <source>
        <dbReference type="SAM" id="Coils"/>
    </source>
</evidence>
<organism evidence="6 7">
    <name type="scientific">Prorocentrum cordatum</name>
    <dbReference type="NCBI Taxonomy" id="2364126"/>
    <lineage>
        <taxon>Eukaryota</taxon>
        <taxon>Sar</taxon>
        <taxon>Alveolata</taxon>
        <taxon>Dinophyceae</taxon>
        <taxon>Prorocentrales</taxon>
        <taxon>Prorocentraceae</taxon>
        <taxon>Prorocentrum</taxon>
    </lineage>
</organism>
<evidence type="ECO:0000313" key="7">
    <source>
        <dbReference type="Proteomes" id="UP001189429"/>
    </source>
</evidence>
<dbReference type="EMBL" id="CAUYUJ010019671">
    <property type="protein sequence ID" value="CAK0892832.1"/>
    <property type="molecule type" value="Genomic_DNA"/>
</dbReference>
<protein>
    <recommendedName>
        <fullName evidence="5">PIH1D1/2/3 CS-like domain-containing protein</fullName>
    </recommendedName>
</protein>
<feature type="chain" id="PRO_5047124103" description="PIH1D1/2/3 CS-like domain-containing protein" evidence="4">
    <location>
        <begin position="23"/>
        <end position="326"/>
    </location>
</feature>
<evidence type="ECO:0000256" key="3">
    <source>
        <dbReference type="SAM" id="MobiDB-lite"/>
    </source>
</evidence>
<gene>
    <name evidence="6" type="ORF">PCOR1329_LOCUS72379</name>
</gene>
<feature type="domain" description="PIH1D1/2/3 CS-like" evidence="5">
    <location>
        <begin position="10"/>
        <end position="76"/>
    </location>
</feature>
<reference evidence="6" key="1">
    <citation type="submission" date="2023-10" db="EMBL/GenBank/DDBJ databases">
        <authorList>
            <person name="Chen Y."/>
            <person name="Shah S."/>
            <person name="Dougan E. K."/>
            <person name="Thang M."/>
            <person name="Chan C."/>
        </authorList>
    </citation>
    <scope>NUCLEOTIDE SEQUENCE [LARGE SCALE GENOMIC DNA]</scope>
</reference>
<comment type="similarity">
    <text evidence="1">Belongs to the PIH1 family.</text>
</comment>
<dbReference type="Pfam" id="PF18201">
    <property type="entry name" value="PIH1_CS"/>
    <property type="match status" value="1"/>
</dbReference>
<keyword evidence="7" id="KW-1185">Reference proteome</keyword>
<evidence type="ECO:0000256" key="4">
    <source>
        <dbReference type="SAM" id="SignalP"/>
    </source>
</evidence>
<evidence type="ECO:0000313" key="6">
    <source>
        <dbReference type="EMBL" id="CAK0892832.1"/>
    </source>
</evidence>
<proteinExistence type="inferred from homology"/>
<evidence type="ECO:0000259" key="5">
    <source>
        <dbReference type="Pfam" id="PF18201"/>
    </source>
</evidence>
<feature type="coiled-coil region" evidence="2">
    <location>
        <begin position="222"/>
        <end position="267"/>
    </location>
</feature>
<comment type="caution">
    <text evidence="6">The sequence shown here is derived from an EMBL/GenBank/DDBJ whole genome shotgun (WGS) entry which is preliminary data.</text>
</comment>
<accession>A0ABN9X0W0</accession>
<feature type="signal peptide" evidence="4">
    <location>
        <begin position="1"/>
        <end position="22"/>
    </location>
</feature>
<dbReference type="InterPro" id="IPR041442">
    <property type="entry name" value="PIH1D1/2/3_CS-like"/>
</dbReference>
<evidence type="ECO:0000256" key="1">
    <source>
        <dbReference type="ARBA" id="ARBA00008511"/>
    </source>
</evidence>
<keyword evidence="4" id="KW-0732">Signal</keyword>